<protein>
    <recommendedName>
        <fullName evidence="7">Flagellar protein FliT</fullName>
    </recommendedName>
</protein>
<dbReference type="InterPro" id="IPR008622">
    <property type="entry name" value="FliT"/>
</dbReference>
<evidence type="ECO:0000256" key="5">
    <source>
        <dbReference type="ARBA" id="ARBA00093765"/>
    </source>
</evidence>
<evidence type="ECO:0000313" key="9">
    <source>
        <dbReference type="Proteomes" id="UP000190959"/>
    </source>
</evidence>
<gene>
    <name evidence="8" type="ORF">CBEIBR21_03055</name>
</gene>
<evidence type="ECO:0000256" key="2">
    <source>
        <dbReference type="ARBA" id="ARBA00022490"/>
    </source>
</evidence>
<evidence type="ECO:0000256" key="3">
    <source>
        <dbReference type="ARBA" id="ARBA00022795"/>
    </source>
</evidence>
<organism evidence="8 9">
    <name type="scientific">Clostridium beijerinckii</name>
    <name type="common">Clostridium MP</name>
    <dbReference type="NCBI Taxonomy" id="1520"/>
    <lineage>
        <taxon>Bacteria</taxon>
        <taxon>Bacillati</taxon>
        <taxon>Bacillota</taxon>
        <taxon>Clostridia</taxon>
        <taxon>Eubacteriales</taxon>
        <taxon>Clostridiaceae</taxon>
        <taxon>Clostridium</taxon>
    </lineage>
</organism>
<comment type="caution">
    <text evidence="8">The sequence shown here is derived from an EMBL/GenBank/DDBJ whole genome shotgun (WGS) entry which is preliminary data.</text>
</comment>
<dbReference type="Pfam" id="PF05400">
    <property type="entry name" value="FliT"/>
    <property type="match status" value="1"/>
</dbReference>
<dbReference type="RefSeq" id="WP_078114541.1">
    <property type="nucleotide sequence ID" value="NZ_MWMH01000001.1"/>
</dbReference>
<name>A0A1S9NCG2_CLOBE</name>
<comment type="similarity">
    <text evidence="6">Belongs to the bacillales FliT family.</text>
</comment>
<evidence type="ECO:0000256" key="4">
    <source>
        <dbReference type="ARBA" id="ARBA00023186"/>
    </source>
</evidence>
<sequence length="111" mass="13164">MNIEEKIIKYRDITMAIIEIIRADEEEELDDLFVQRQLILDYINKIDYSKDELKKLYLKHEIGSLDKILEVGIKSKKEEVLKKIKANQKRKTAMNGYNNLQTKAVFLSKEF</sequence>
<keyword evidence="4" id="KW-0143">Chaperone</keyword>
<dbReference type="AlphaFoldDB" id="A0A1S9NCG2"/>
<dbReference type="Proteomes" id="UP000190959">
    <property type="component" value="Unassembled WGS sequence"/>
</dbReference>
<comment type="function">
    <text evidence="5">May act as an export chaperone for the filament capping protein FliD.</text>
</comment>
<accession>A0A1S9NCG2</accession>
<evidence type="ECO:0000256" key="6">
    <source>
        <dbReference type="ARBA" id="ARBA00093785"/>
    </source>
</evidence>
<evidence type="ECO:0000256" key="7">
    <source>
        <dbReference type="ARBA" id="ARBA00093797"/>
    </source>
</evidence>
<evidence type="ECO:0000313" key="8">
    <source>
        <dbReference type="EMBL" id="OOP75162.1"/>
    </source>
</evidence>
<comment type="subcellular location">
    <subcellularLocation>
        <location evidence="1">Cytoplasm</location>
        <location evidence="1">Cytosol</location>
    </subcellularLocation>
</comment>
<keyword evidence="3" id="KW-1005">Bacterial flagellum biogenesis</keyword>
<keyword evidence="2" id="KW-0963">Cytoplasm</keyword>
<reference evidence="8 9" key="1">
    <citation type="submission" date="2017-02" db="EMBL/GenBank/DDBJ databases">
        <title>Genome sequence of Clostridium beijerinckii Br21.</title>
        <authorList>
            <person name="Fonseca B.C."/>
            <person name="Guazzaroni M.E."/>
            <person name="Riano-Pachon D.M."/>
            <person name="Reginatto V."/>
        </authorList>
    </citation>
    <scope>NUCLEOTIDE SEQUENCE [LARGE SCALE GENOMIC DNA]</scope>
    <source>
        <strain evidence="8 9">Br21</strain>
    </source>
</reference>
<dbReference type="EMBL" id="MWMH01000001">
    <property type="protein sequence ID" value="OOP75162.1"/>
    <property type="molecule type" value="Genomic_DNA"/>
</dbReference>
<proteinExistence type="inferred from homology"/>
<evidence type="ECO:0000256" key="1">
    <source>
        <dbReference type="ARBA" id="ARBA00004514"/>
    </source>
</evidence>